<proteinExistence type="predicted"/>
<reference evidence="2 3" key="2">
    <citation type="journal article" date="2012" name="J. Bacteriol.">
        <title>Complete genome sequences of Desulfosporosinus orientis DSM765T, Desulfosporosinus youngiae DSM17734T, Desulfosporosinus meridiei DSM13257T, and Desulfosporosinus acidiphilus DSM22704T.</title>
        <authorList>
            <person name="Pester M."/>
            <person name="Brambilla E."/>
            <person name="Alazard D."/>
            <person name="Rattei T."/>
            <person name="Weinmaier T."/>
            <person name="Han J."/>
            <person name="Lucas S."/>
            <person name="Lapidus A."/>
            <person name="Cheng J.F."/>
            <person name="Goodwin L."/>
            <person name="Pitluck S."/>
            <person name="Peters L."/>
            <person name="Ovchinnikova G."/>
            <person name="Teshima H."/>
            <person name="Detter J.C."/>
            <person name="Han C.S."/>
            <person name="Tapia R."/>
            <person name="Land M.L."/>
            <person name="Hauser L."/>
            <person name="Kyrpides N.C."/>
            <person name="Ivanova N.N."/>
            <person name="Pagani I."/>
            <person name="Huntmann M."/>
            <person name="Wei C.L."/>
            <person name="Davenport K.W."/>
            <person name="Daligault H."/>
            <person name="Chain P.S."/>
            <person name="Chen A."/>
            <person name="Mavromatis K."/>
            <person name="Markowitz V."/>
            <person name="Szeto E."/>
            <person name="Mikhailova N."/>
            <person name="Pati A."/>
            <person name="Wagner M."/>
            <person name="Woyke T."/>
            <person name="Ollivier B."/>
            <person name="Klenk H.P."/>
            <person name="Spring S."/>
            <person name="Loy A."/>
        </authorList>
    </citation>
    <scope>NUCLEOTIDE SEQUENCE [LARGE SCALE GENOMIC DNA]</scope>
    <source>
        <strain evidence="3">ATCC 19365 / DSM 765 / NCIMB 8382 / VKM B-1628</strain>
    </source>
</reference>
<dbReference type="HOGENOM" id="CLU_173117_0_0_9"/>
<gene>
    <name evidence="2" type="ordered locus">Desor_2202</name>
</gene>
<keyword evidence="1" id="KW-1133">Transmembrane helix</keyword>
<dbReference type="PATRIC" id="fig|768706.3.peg.2219"/>
<dbReference type="Proteomes" id="UP000006346">
    <property type="component" value="Chromosome"/>
</dbReference>
<feature type="transmembrane region" description="Helical" evidence="1">
    <location>
        <begin position="82"/>
        <end position="102"/>
    </location>
</feature>
<protein>
    <recommendedName>
        <fullName evidence="4">DUF3784 domain-containing protein</fullName>
    </recommendedName>
</protein>
<dbReference type="eggNOG" id="ENOG50334CB">
    <property type="taxonomic scope" value="Bacteria"/>
</dbReference>
<sequence>MGGIIIATVVVLFCAIVFIGIGIFALNKKSPMHFWSGTEVKAAEISNVRAYNRANGIMWIVYGSAYVLAAMLGLVFRNAIGVAIIINCTLGLIILIIAYRHIYRKYKI</sequence>
<dbReference type="STRING" id="768706.Desor_2202"/>
<keyword evidence="1" id="KW-0812">Transmembrane</keyword>
<dbReference type="KEGG" id="dor:Desor_2202"/>
<accession>G7W8U4</accession>
<keyword evidence="3" id="KW-1185">Reference proteome</keyword>
<evidence type="ECO:0008006" key="4">
    <source>
        <dbReference type="Google" id="ProtNLM"/>
    </source>
</evidence>
<dbReference type="AlphaFoldDB" id="G7W8U4"/>
<name>G7W8U4_DESOD</name>
<feature type="transmembrane region" description="Helical" evidence="1">
    <location>
        <begin position="6"/>
        <end position="26"/>
    </location>
</feature>
<keyword evidence="1" id="KW-0472">Membrane</keyword>
<reference evidence="3" key="1">
    <citation type="submission" date="2011-11" db="EMBL/GenBank/DDBJ databases">
        <title>Complete sequence of Desulfosporosinus orientis DSM 765.</title>
        <authorList>
            <person name="Lucas S."/>
            <person name="Han J."/>
            <person name="Lapidus A."/>
            <person name="Cheng J.-F."/>
            <person name="Goodwin L."/>
            <person name="Pitluck S."/>
            <person name="Peters L."/>
            <person name="Ovchinnikova G."/>
            <person name="Teshima H."/>
            <person name="Detter J.C."/>
            <person name="Han C."/>
            <person name="Tapia R."/>
            <person name="Land M."/>
            <person name="Hauser L."/>
            <person name="Kyrpides N."/>
            <person name="Ivanova N."/>
            <person name="Pagani I."/>
            <person name="Pester M."/>
            <person name="Spring S."/>
            <person name="Ollivier B."/>
            <person name="Rattei T."/>
            <person name="Klenk H.-P."/>
            <person name="Wagner M."/>
            <person name="Loy A."/>
            <person name="Woyke T."/>
        </authorList>
    </citation>
    <scope>NUCLEOTIDE SEQUENCE [LARGE SCALE GENOMIC DNA]</scope>
    <source>
        <strain evidence="3">ATCC 19365 / DSM 765 / NCIMB 8382 / VKM B-1628</strain>
    </source>
</reference>
<evidence type="ECO:0000313" key="3">
    <source>
        <dbReference type="Proteomes" id="UP000006346"/>
    </source>
</evidence>
<dbReference type="RefSeq" id="WP_014184618.1">
    <property type="nucleotide sequence ID" value="NC_016584.1"/>
</dbReference>
<organism evidence="2 3">
    <name type="scientific">Desulfosporosinus orientis (strain ATCC 19365 / DSM 765 / NCIMB 8382 / VKM B-1628 / Singapore I)</name>
    <name type="common">Desulfotomaculum orientis</name>
    <dbReference type="NCBI Taxonomy" id="768706"/>
    <lineage>
        <taxon>Bacteria</taxon>
        <taxon>Bacillati</taxon>
        <taxon>Bacillota</taxon>
        <taxon>Clostridia</taxon>
        <taxon>Eubacteriales</taxon>
        <taxon>Desulfitobacteriaceae</taxon>
        <taxon>Desulfosporosinus</taxon>
    </lineage>
</organism>
<feature type="transmembrane region" description="Helical" evidence="1">
    <location>
        <begin position="56"/>
        <end position="76"/>
    </location>
</feature>
<dbReference type="EMBL" id="CP003108">
    <property type="protein sequence ID" value="AET67804.1"/>
    <property type="molecule type" value="Genomic_DNA"/>
</dbReference>
<evidence type="ECO:0000313" key="2">
    <source>
        <dbReference type="EMBL" id="AET67804.1"/>
    </source>
</evidence>
<dbReference type="OrthoDB" id="2082701at2"/>
<evidence type="ECO:0000256" key="1">
    <source>
        <dbReference type="SAM" id="Phobius"/>
    </source>
</evidence>